<reference evidence="1 2" key="1">
    <citation type="submission" date="2020-12" db="EMBL/GenBank/DDBJ databases">
        <title>Draft genome sequence of furan degrading bacterial strain FUR100.</title>
        <authorList>
            <person name="Woiski C."/>
        </authorList>
    </citation>
    <scope>NUCLEOTIDE SEQUENCE [LARGE SCALE GENOMIC DNA]</scope>
    <source>
        <strain evidence="1 2">FUR100</strain>
    </source>
</reference>
<keyword evidence="2" id="KW-1185">Reference proteome</keyword>
<proteinExistence type="predicted"/>
<protein>
    <submittedName>
        <fullName evidence="1">Uncharacterized protein</fullName>
    </submittedName>
</protein>
<sequence length="351" mass="38223">MNCALRQLDSSNPAAALDYAVEAQDWTLAVDIVEQHWISMISRHLPTLRAALQHIPSDAADKHTAVQAGRALFGIVHTDAPGSLSLLPESPAELQALGASERAKDALSIGCVQSIMLRLAGEYERSVDITRRLSHLSRSALEHNPDEVGAQLPLMRVQWAINYQLHGSLTESTIEARLAFHGGRSQGVDFITRNAAGSTAMNWAMVGEPLHALHWSELERKYPDPDGWLEPLVRVAGLTARALTALDVLDLEHADTILTELGPPLESEELWAFVVYVHCQAALAHTDPFSALSMLHRAITAHTQHHTPTSFAHPLLRSTQIDLLLALGEGNKASALALSIADPAADPWTLW</sequence>
<evidence type="ECO:0000313" key="2">
    <source>
        <dbReference type="Proteomes" id="UP000627573"/>
    </source>
</evidence>
<evidence type="ECO:0000313" key="1">
    <source>
        <dbReference type="EMBL" id="MBH5141008.1"/>
    </source>
</evidence>
<gene>
    <name evidence="1" type="ORF">I3517_00020</name>
</gene>
<organism evidence="1 2">
    <name type="scientific">Rhodococcus erythropolis</name>
    <name type="common">Arthrobacter picolinophilus</name>
    <dbReference type="NCBI Taxonomy" id="1833"/>
    <lineage>
        <taxon>Bacteria</taxon>
        <taxon>Bacillati</taxon>
        <taxon>Actinomycetota</taxon>
        <taxon>Actinomycetes</taxon>
        <taxon>Mycobacteriales</taxon>
        <taxon>Nocardiaceae</taxon>
        <taxon>Rhodococcus</taxon>
        <taxon>Rhodococcus erythropolis group</taxon>
    </lineage>
</organism>
<dbReference type="Proteomes" id="UP000627573">
    <property type="component" value="Unassembled WGS sequence"/>
</dbReference>
<name>A0A8I0ZPW5_RHOER</name>
<comment type="caution">
    <text evidence="1">The sequence shown here is derived from an EMBL/GenBank/DDBJ whole genome shotgun (WGS) entry which is preliminary data.</text>
</comment>
<accession>A0A8I0ZPW5</accession>
<dbReference type="AlphaFoldDB" id="A0A8I0ZPW5"/>
<dbReference type="EMBL" id="JAECSB010000001">
    <property type="protein sequence ID" value="MBH5141008.1"/>
    <property type="molecule type" value="Genomic_DNA"/>
</dbReference>